<evidence type="ECO:0000313" key="2">
    <source>
        <dbReference type="Proteomes" id="UP001474421"/>
    </source>
</evidence>
<keyword evidence="2" id="KW-1185">Reference proteome</keyword>
<evidence type="ECO:0000313" key="1">
    <source>
        <dbReference type="EMBL" id="KAK9395770.1"/>
    </source>
</evidence>
<reference evidence="1 2" key="1">
    <citation type="journal article" date="2024" name="Proc. Natl. Acad. Sci. U.S.A.">
        <title>The genetic regulatory architecture and epigenomic basis for age-related changes in rattlesnake venom.</title>
        <authorList>
            <person name="Hogan M.P."/>
            <person name="Holding M.L."/>
            <person name="Nystrom G.S."/>
            <person name="Colston T.J."/>
            <person name="Bartlett D.A."/>
            <person name="Mason A.J."/>
            <person name="Ellsworth S.A."/>
            <person name="Rautsaw R.M."/>
            <person name="Lawrence K.C."/>
            <person name="Strickland J.L."/>
            <person name="He B."/>
            <person name="Fraser P."/>
            <person name="Margres M.J."/>
            <person name="Gilbert D.M."/>
            <person name="Gibbs H.L."/>
            <person name="Parkinson C.L."/>
            <person name="Rokyta D.R."/>
        </authorList>
    </citation>
    <scope>NUCLEOTIDE SEQUENCE [LARGE SCALE GENOMIC DNA]</scope>
    <source>
        <strain evidence="1">DRR0105</strain>
    </source>
</reference>
<accession>A0AAW1B1S6</accession>
<dbReference type="Proteomes" id="UP001474421">
    <property type="component" value="Unassembled WGS sequence"/>
</dbReference>
<proteinExistence type="predicted"/>
<dbReference type="EMBL" id="JAOTOJ010000009">
    <property type="protein sequence ID" value="KAK9395770.1"/>
    <property type="molecule type" value="Genomic_DNA"/>
</dbReference>
<comment type="caution">
    <text evidence="1">The sequence shown here is derived from an EMBL/GenBank/DDBJ whole genome shotgun (WGS) entry which is preliminary data.</text>
</comment>
<name>A0AAW1B1S6_CROAD</name>
<gene>
    <name evidence="1" type="ORF">NXF25_019131</name>
</gene>
<dbReference type="AlphaFoldDB" id="A0AAW1B1S6"/>
<protein>
    <submittedName>
        <fullName evidence="1">Uncharacterized protein</fullName>
    </submittedName>
</protein>
<organism evidence="1 2">
    <name type="scientific">Crotalus adamanteus</name>
    <name type="common">Eastern diamondback rattlesnake</name>
    <dbReference type="NCBI Taxonomy" id="8729"/>
    <lineage>
        <taxon>Eukaryota</taxon>
        <taxon>Metazoa</taxon>
        <taxon>Chordata</taxon>
        <taxon>Craniata</taxon>
        <taxon>Vertebrata</taxon>
        <taxon>Euteleostomi</taxon>
        <taxon>Lepidosauria</taxon>
        <taxon>Squamata</taxon>
        <taxon>Bifurcata</taxon>
        <taxon>Unidentata</taxon>
        <taxon>Episquamata</taxon>
        <taxon>Toxicofera</taxon>
        <taxon>Serpentes</taxon>
        <taxon>Colubroidea</taxon>
        <taxon>Viperidae</taxon>
        <taxon>Crotalinae</taxon>
        <taxon>Crotalus</taxon>
    </lineage>
</organism>
<sequence length="33" mass="3763">MTEPYKTHTLSAHLYSSFASTFTLHKEFTTALT</sequence>